<keyword evidence="7 9" id="KW-0472">Membrane</keyword>
<evidence type="ECO:0000259" key="11">
    <source>
        <dbReference type="PROSITE" id="PS50928"/>
    </source>
</evidence>
<dbReference type="InterPro" id="IPR005667">
    <property type="entry name" value="Sulph_transpt2"/>
</dbReference>
<evidence type="ECO:0000256" key="8">
    <source>
        <dbReference type="ARBA" id="ARBA00025323"/>
    </source>
</evidence>
<evidence type="ECO:0000256" key="10">
    <source>
        <dbReference type="SAM" id="MobiDB-lite"/>
    </source>
</evidence>
<evidence type="ECO:0000256" key="2">
    <source>
        <dbReference type="ARBA" id="ARBA00011779"/>
    </source>
</evidence>
<dbReference type="InterPro" id="IPR035906">
    <property type="entry name" value="MetI-like_sf"/>
</dbReference>
<proteinExistence type="inferred from homology"/>
<dbReference type="CDD" id="cd06261">
    <property type="entry name" value="TM_PBP2"/>
    <property type="match status" value="1"/>
</dbReference>
<sequence>MTVAPPADAAPTTPAGPARRPRSATSGALTPAATLNLGVCVLWLSLIVLLPIAAVLFDSVSDGWGAFWAAVTDPLARSAITLTVGSALLVTVINAVMGTLIAWILVRDSFPGRRLVEVVIDIPFALPTIVAGLILVSLYGPGGPFGVNLVGTKGGVVLAMLFVTLPFVVRSVQPVLIEMDVDVEEAAASLGASGFTTFRRIVLPTILPAVLAGSALAFARALGEYGSIILISANIQGETEVASARMLALLESGDQAGAAAVASILLVVAIVVLLLMDLLRRWAGRRG</sequence>
<feature type="transmembrane region" description="Helical" evidence="9">
    <location>
        <begin position="29"/>
        <end position="57"/>
    </location>
</feature>
<comment type="similarity">
    <text evidence="9">Belongs to the binding-protein-dependent transport system permease family. CysTW subfamily.</text>
</comment>
<protein>
    <recommendedName>
        <fullName evidence="9">Sulfate transport system permease protein CysT</fullName>
    </recommendedName>
</protein>
<comment type="caution">
    <text evidence="9">Lacks conserved residue(s) required for the propagation of feature annotation.</text>
</comment>
<evidence type="ECO:0000256" key="4">
    <source>
        <dbReference type="ARBA" id="ARBA00022692"/>
    </source>
</evidence>
<dbReference type="PROSITE" id="PS50928">
    <property type="entry name" value="ABC_TM1"/>
    <property type="match status" value="1"/>
</dbReference>
<comment type="function">
    <text evidence="8">Part of the ABC transporter complex CysAWTP (TC 3.A.1.6.1) involved in sulfate/thiosulfate import. Probably responsible for the translocation of the substrate across the membrane.</text>
</comment>
<feature type="transmembrane region" description="Helical" evidence="9">
    <location>
        <begin position="201"/>
        <end position="222"/>
    </location>
</feature>
<evidence type="ECO:0000256" key="3">
    <source>
        <dbReference type="ARBA" id="ARBA00022448"/>
    </source>
</evidence>
<dbReference type="InterPro" id="IPR011865">
    <property type="entry name" value="CysT_permease"/>
</dbReference>
<gene>
    <name evidence="12" type="primary">cysT</name>
    <name evidence="12" type="ORF">ACIB24_00865</name>
</gene>
<evidence type="ECO:0000256" key="5">
    <source>
        <dbReference type="ARBA" id="ARBA00022989"/>
    </source>
</evidence>
<comment type="subunit">
    <text evidence="2">The complex is composed of two ATP-binding proteins (CysA), two transmembrane proteins (CysT and CysW) and a solute-binding protein (CysP).</text>
</comment>
<keyword evidence="3 9" id="KW-0813">Transport</keyword>
<dbReference type="PANTHER" id="PTHR30406">
    <property type="entry name" value="SULFATE TRANSPORT SYSTEM PERMEASE PROTEIN"/>
    <property type="match status" value="1"/>
</dbReference>
<dbReference type="InterPro" id="IPR000515">
    <property type="entry name" value="MetI-like"/>
</dbReference>
<dbReference type="SUPFAM" id="SSF161098">
    <property type="entry name" value="MetI-like"/>
    <property type="match status" value="1"/>
</dbReference>
<comment type="caution">
    <text evidence="12">The sequence shown here is derived from an EMBL/GenBank/DDBJ whole genome shotgun (WGS) entry which is preliminary data.</text>
</comment>
<feature type="transmembrane region" description="Helical" evidence="9">
    <location>
        <begin position="77"/>
        <end position="106"/>
    </location>
</feature>
<keyword evidence="13" id="KW-1185">Reference proteome</keyword>
<keyword evidence="5 9" id="KW-1133">Transmembrane helix</keyword>
<dbReference type="NCBIfam" id="TIGR00969">
    <property type="entry name" value="3a0106s02"/>
    <property type="match status" value="1"/>
</dbReference>
<feature type="transmembrane region" description="Helical" evidence="9">
    <location>
        <begin position="145"/>
        <end position="169"/>
    </location>
</feature>
<keyword evidence="6 9" id="KW-0764">Sulfate transport</keyword>
<name>A0ABW8AHX6_9ACTN</name>
<dbReference type="Pfam" id="PF00528">
    <property type="entry name" value="BPD_transp_1"/>
    <property type="match status" value="1"/>
</dbReference>
<dbReference type="PANTHER" id="PTHR30406:SF8">
    <property type="entry name" value="SULFATE TRANSPORT SYSTEM PERMEASE PROTEIN CYST"/>
    <property type="match status" value="1"/>
</dbReference>
<comment type="function">
    <text evidence="9">Part of the ABC transporter complex (TC 3.A.1.6.1) involved in sulfate/thiosulfate import.</text>
</comment>
<evidence type="ECO:0000256" key="1">
    <source>
        <dbReference type="ARBA" id="ARBA00004141"/>
    </source>
</evidence>
<organism evidence="12 13">
    <name type="scientific">Spongisporangium articulatum</name>
    <dbReference type="NCBI Taxonomy" id="3362603"/>
    <lineage>
        <taxon>Bacteria</taxon>
        <taxon>Bacillati</taxon>
        <taxon>Actinomycetota</taxon>
        <taxon>Actinomycetes</taxon>
        <taxon>Kineosporiales</taxon>
        <taxon>Kineosporiaceae</taxon>
        <taxon>Spongisporangium</taxon>
    </lineage>
</organism>
<dbReference type="Gene3D" id="1.10.3720.10">
    <property type="entry name" value="MetI-like"/>
    <property type="match status" value="1"/>
</dbReference>
<dbReference type="RefSeq" id="WP_398273781.1">
    <property type="nucleotide sequence ID" value="NZ_JBITLV010000001.1"/>
</dbReference>
<feature type="compositionally biased region" description="Low complexity" evidence="10">
    <location>
        <begin position="1"/>
        <end position="18"/>
    </location>
</feature>
<evidence type="ECO:0000313" key="13">
    <source>
        <dbReference type="Proteomes" id="UP001612915"/>
    </source>
</evidence>
<keyword evidence="4 9" id="KW-0812">Transmembrane</keyword>
<dbReference type="Proteomes" id="UP001612915">
    <property type="component" value="Unassembled WGS sequence"/>
</dbReference>
<dbReference type="EMBL" id="JBITLV010000001">
    <property type="protein sequence ID" value="MFI7585607.1"/>
    <property type="molecule type" value="Genomic_DNA"/>
</dbReference>
<comment type="subcellular location">
    <subcellularLocation>
        <location evidence="1">Membrane</location>
        <topology evidence="1">Multi-pass membrane protein</topology>
    </subcellularLocation>
</comment>
<feature type="transmembrane region" description="Helical" evidence="9">
    <location>
        <begin position="256"/>
        <end position="276"/>
    </location>
</feature>
<evidence type="ECO:0000256" key="6">
    <source>
        <dbReference type="ARBA" id="ARBA00023032"/>
    </source>
</evidence>
<accession>A0ABW8AHX6</accession>
<dbReference type="NCBIfam" id="TIGR02139">
    <property type="entry name" value="permease_CysT"/>
    <property type="match status" value="1"/>
</dbReference>
<feature type="region of interest" description="Disordered" evidence="10">
    <location>
        <begin position="1"/>
        <end position="25"/>
    </location>
</feature>
<evidence type="ECO:0000256" key="9">
    <source>
        <dbReference type="RuleBase" id="RU366001"/>
    </source>
</evidence>
<evidence type="ECO:0000313" key="12">
    <source>
        <dbReference type="EMBL" id="MFI7585607.1"/>
    </source>
</evidence>
<feature type="transmembrane region" description="Helical" evidence="9">
    <location>
        <begin position="118"/>
        <end position="139"/>
    </location>
</feature>
<feature type="domain" description="ABC transmembrane type-1" evidence="11">
    <location>
        <begin position="80"/>
        <end position="276"/>
    </location>
</feature>
<evidence type="ECO:0000256" key="7">
    <source>
        <dbReference type="ARBA" id="ARBA00023136"/>
    </source>
</evidence>
<reference evidence="12 13" key="1">
    <citation type="submission" date="2024-10" db="EMBL/GenBank/DDBJ databases">
        <title>The Natural Products Discovery Center: Release of the First 8490 Sequenced Strains for Exploring Actinobacteria Biosynthetic Diversity.</title>
        <authorList>
            <person name="Kalkreuter E."/>
            <person name="Kautsar S.A."/>
            <person name="Yang D."/>
            <person name="Bader C.D."/>
            <person name="Teijaro C.N."/>
            <person name="Fluegel L."/>
            <person name="Davis C.M."/>
            <person name="Simpson J.R."/>
            <person name="Lauterbach L."/>
            <person name="Steele A.D."/>
            <person name="Gui C."/>
            <person name="Meng S."/>
            <person name="Li G."/>
            <person name="Viehrig K."/>
            <person name="Ye F."/>
            <person name="Su P."/>
            <person name="Kiefer A.F."/>
            <person name="Nichols A."/>
            <person name="Cepeda A.J."/>
            <person name="Yan W."/>
            <person name="Fan B."/>
            <person name="Jiang Y."/>
            <person name="Adhikari A."/>
            <person name="Zheng C.-J."/>
            <person name="Schuster L."/>
            <person name="Cowan T.M."/>
            <person name="Smanski M.J."/>
            <person name="Chevrette M.G."/>
            <person name="De Carvalho L.P.S."/>
            <person name="Shen B."/>
        </authorList>
    </citation>
    <scope>NUCLEOTIDE SEQUENCE [LARGE SCALE GENOMIC DNA]</scope>
    <source>
        <strain evidence="12 13">NPDC049639</strain>
    </source>
</reference>